<reference evidence="2 3" key="1">
    <citation type="submission" date="2023-02" db="EMBL/GenBank/DDBJ databases">
        <title>LHISI_Scaffold_Assembly.</title>
        <authorList>
            <person name="Stuart O.P."/>
            <person name="Cleave R."/>
            <person name="Magrath M.J.L."/>
            <person name="Mikheyev A.S."/>
        </authorList>
    </citation>
    <scope>NUCLEOTIDE SEQUENCE [LARGE SCALE GENOMIC DNA]</scope>
    <source>
        <strain evidence="2">Daus_M_001</strain>
        <tissue evidence="2">Leg muscle</tissue>
    </source>
</reference>
<organism evidence="2 3">
    <name type="scientific">Dryococelus australis</name>
    <dbReference type="NCBI Taxonomy" id="614101"/>
    <lineage>
        <taxon>Eukaryota</taxon>
        <taxon>Metazoa</taxon>
        <taxon>Ecdysozoa</taxon>
        <taxon>Arthropoda</taxon>
        <taxon>Hexapoda</taxon>
        <taxon>Insecta</taxon>
        <taxon>Pterygota</taxon>
        <taxon>Neoptera</taxon>
        <taxon>Polyneoptera</taxon>
        <taxon>Phasmatodea</taxon>
        <taxon>Verophasmatodea</taxon>
        <taxon>Anareolatae</taxon>
        <taxon>Phasmatidae</taxon>
        <taxon>Eurycanthinae</taxon>
        <taxon>Dryococelus</taxon>
    </lineage>
</organism>
<dbReference type="EMBL" id="JARBHB010000007">
    <property type="protein sequence ID" value="KAJ8879799.1"/>
    <property type="molecule type" value="Genomic_DNA"/>
</dbReference>
<evidence type="ECO:0000256" key="1">
    <source>
        <dbReference type="SAM" id="MobiDB-lite"/>
    </source>
</evidence>
<sequence>MDWRGKREIPEKTRRLAASSSAIPPCENPGVTLPGNEFGSPWWKASGLTSQPSLPSPSRLLVPCVGKKGLRHPNLEGRRQSSPGVYPASSGAGARYSRPRPRQRDNECVIFAGEWRSGKCEIRAHPRRGEKEEEITRKGATVAERLARSPPTNANRIQSPSASLDFRKWELFRMMPFVGGFSQGSPVSSAPSFRLCSIFNSITLIGSQDLAVKSRPNLFTHGARTKVARCPFESEEIWTALNIEVLRADDLAIEASMEQRRNEGAGETGDIRENSPTNGIVRHDSHMRKSGVNRPGMEPELPCWEASRLTAQSPWPHGLKMISSLA</sequence>
<proteinExistence type="predicted"/>
<name>A0ABQ9H674_9NEOP</name>
<dbReference type="Proteomes" id="UP001159363">
    <property type="component" value="Chromosome 6"/>
</dbReference>
<gene>
    <name evidence="2" type="ORF">PR048_020407</name>
</gene>
<feature type="compositionally biased region" description="Basic and acidic residues" evidence="1">
    <location>
        <begin position="1"/>
        <end position="14"/>
    </location>
</feature>
<feature type="compositionally biased region" description="Basic and acidic residues" evidence="1">
    <location>
        <begin position="259"/>
        <end position="273"/>
    </location>
</feature>
<comment type="caution">
    <text evidence="2">The sequence shown here is derived from an EMBL/GenBank/DDBJ whole genome shotgun (WGS) entry which is preliminary data.</text>
</comment>
<feature type="region of interest" description="Disordered" evidence="1">
    <location>
        <begin position="71"/>
        <end position="103"/>
    </location>
</feature>
<accession>A0ABQ9H674</accession>
<evidence type="ECO:0000313" key="3">
    <source>
        <dbReference type="Proteomes" id="UP001159363"/>
    </source>
</evidence>
<keyword evidence="3" id="KW-1185">Reference proteome</keyword>
<feature type="region of interest" description="Disordered" evidence="1">
    <location>
        <begin position="259"/>
        <end position="295"/>
    </location>
</feature>
<evidence type="ECO:0000313" key="2">
    <source>
        <dbReference type="EMBL" id="KAJ8879799.1"/>
    </source>
</evidence>
<feature type="region of interest" description="Disordered" evidence="1">
    <location>
        <begin position="1"/>
        <end position="31"/>
    </location>
</feature>
<protein>
    <submittedName>
        <fullName evidence="2">Uncharacterized protein</fullName>
    </submittedName>
</protein>